<feature type="non-terminal residue" evidence="2">
    <location>
        <position position="191"/>
    </location>
</feature>
<dbReference type="Proteomes" id="UP001176940">
    <property type="component" value="Unassembled WGS sequence"/>
</dbReference>
<sequence>MNMVKRIMGRPRQEECSPQDNALGLMHLRRLFTELCHPARHMTQKEQEEKLYMMLPVFNRVFGSAPPSTMTEKFSDLLQFTTQVSRLMVTEIRRRASNKSTEAASRAIVQFLEINQSEETSRGWMLLTVINLLASSGQKTVDCMTTMSVPSTLIKCLYLFFDLPHVPEVPGGAENELPLAERRALLQKVFV</sequence>
<dbReference type="PANTHER" id="PTHR46108:SF1">
    <property type="entry name" value="WD REPEAT AND FYVE DOMAIN-CONTAINING PROTEIN 3"/>
    <property type="match status" value="1"/>
</dbReference>
<proteinExistence type="predicted"/>
<dbReference type="InterPro" id="IPR051944">
    <property type="entry name" value="BEACH_domain_protein"/>
</dbReference>
<evidence type="ECO:0000313" key="3">
    <source>
        <dbReference type="Proteomes" id="UP001176940"/>
    </source>
</evidence>
<evidence type="ECO:0000313" key="2">
    <source>
        <dbReference type="EMBL" id="CAJ0916569.1"/>
    </source>
</evidence>
<protein>
    <recommendedName>
        <fullName evidence="4">WD repeat and FYVE domain-containing protein 3</fullName>
    </recommendedName>
</protein>
<dbReference type="PANTHER" id="PTHR46108">
    <property type="entry name" value="BLUE CHEESE"/>
    <property type="match status" value="1"/>
</dbReference>
<keyword evidence="3" id="KW-1185">Reference proteome</keyword>
<comment type="caution">
    <text evidence="2">The sequence shown here is derived from an EMBL/GenBank/DDBJ whole genome shotgun (WGS) entry which is preliminary data.</text>
</comment>
<organism evidence="2 3">
    <name type="scientific">Ranitomeya imitator</name>
    <name type="common">mimic poison frog</name>
    <dbReference type="NCBI Taxonomy" id="111125"/>
    <lineage>
        <taxon>Eukaryota</taxon>
        <taxon>Metazoa</taxon>
        <taxon>Chordata</taxon>
        <taxon>Craniata</taxon>
        <taxon>Vertebrata</taxon>
        <taxon>Euteleostomi</taxon>
        <taxon>Amphibia</taxon>
        <taxon>Batrachia</taxon>
        <taxon>Anura</taxon>
        <taxon>Neobatrachia</taxon>
        <taxon>Hyloidea</taxon>
        <taxon>Dendrobatidae</taxon>
        <taxon>Dendrobatinae</taxon>
        <taxon>Ranitomeya</taxon>
    </lineage>
</organism>
<gene>
    <name evidence="2" type="ORF">RIMI_LOCUS318751</name>
</gene>
<dbReference type="EMBL" id="CAUEEQ010000359">
    <property type="protein sequence ID" value="CAJ0916569.1"/>
    <property type="molecule type" value="Genomic_DNA"/>
</dbReference>
<accession>A0ABN9KPX7</accession>
<keyword evidence="1" id="KW-0853">WD repeat</keyword>
<name>A0ABN9KPX7_9NEOB</name>
<reference evidence="2" key="1">
    <citation type="submission" date="2023-07" db="EMBL/GenBank/DDBJ databases">
        <authorList>
            <person name="Stuckert A."/>
        </authorList>
    </citation>
    <scope>NUCLEOTIDE SEQUENCE</scope>
</reference>
<evidence type="ECO:0000256" key="1">
    <source>
        <dbReference type="ARBA" id="ARBA00022574"/>
    </source>
</evidence>
<evidence type="ECO:0008006" key="4">
    <source>
        <dbReference type="Google" id="ProtNLM"/>
    </source>
</evidence>